<accession>A0A518BER9</accession>
<dbReference type="PANTHER" id="PTHR43080">
    <property type="entry name" value="CBS DOMAIN-CONTAINING PROTEIN CBSX3, MITOCHONDRIAL"/>
    <property type="match status" value="1"/>
</dbReference>
<keyword evidence="1 2" id="KW-0129">CBS domain</keyword>
<dbReference type="Proteomes" id="UP000316921">
    <property type="component" value="Chromosome"/>
</dbReference>
<dbReference type="SUPFAM" id="SSF54631">
    <property type="entry name" value="CBS-domain pair"/>
    <property type="match status" value="1"/>
</dbReference>
<dbReference type="RefSeq" id="WP_145062110.1">
    <property type="nucleotide sequence ID" value="NZ_CP036287.1"/>
</dbReference>
<evidence type="ECO:0000313" key="5">
    <source>
        <dbReference type="Proteomes" id="UP000316921"/>
    </source>
</evidence>
<dbReference type="InterPro" id="IPR051257">
    <property type="entry name" value="Diverse_CBS-Domain"/>
</dbReference>
<dbReference type="KEGG" id="pbap:Pla133_05450"/>
<dbReference type="Gene3D" id="3.10.580.10">
    <property type="entry name" value="CBS-domain"/>
    <property type="match status" value="1"/>
</dbReference>
<dbReference type="PANTHER" id="PTHR43080:SF2">
    <property type="entry name" value="CBS DOMAIN-CONTAINING PROTEIN"/>
    <property type="match status" value="1"/>
</dbReference>
<evidence type="ECO:0000313" key="4">
    <source>
        <dbReference type="EMBL" id="QDU65480.1"/>
    </source>
</evidence>
<dbReference type="SMART" id="SM00116">
    <property type="entry name" value="CBS"/>
    <property type="match status" value="2"/>
</dbReference>
<dbReference type="Pfam" id="PF00571">
    <property type="entry name" value="CBS"/>
    <property type="match status" value="2"/>
</dbReference>
<dbReference type="InterPro" id="IPR000644">
    <property type="entry name" value="CBS_dom"/>
</dbReference>
<dbReference type="PROSITE" id="PS51371">
    <property type="entry name" value="CBS"/>
    <property type="match status" value="2"/>
</dbReference>
<dbReference type="AlphaFoldDB" id="A0A518BER9"/>
<feature type="domain" description="CBS" evidence="3">
    <location>
        <begin position="12"/>
        <end position="68"/>
    </location>
</feature>
<protein>
    <submittedName>
        <fullName evidence="4">Inosine 5-monophosphate dehydrogenase</fullName>
    </submittedName>
</protein>
<organism evidence="4 5">
    <name type="scientific">Engelhardtia mirabilis</name>
    <dbReference type="NCBI Taxonomy" id="2528011"/>
    <lineage>
        <taxon>Bacteria</taxon>
        <taxon>Pseudomonadati</taxon>
        <taxon>Planctomycetota</taxon>
        <taxon>Planctomycetia</taxon>
        <taxon>Planctomycetia incertae sedis</taxon>
        <taxon>Engelhardtia</taxon>
    </lineage>
</organism>
<name>A0A518BER9_9BACT</name>
<proteinExistence type="predicted"/>
<feature type="domain" description="CBS" evidence="3">
    <location>
        <begin position="113"/>
        <end position="166"/>
    </location>
</feature>
<dbReference type="InterPro" id="IPR046342">
    <property type="entry name" value="CBS_dom_sf"/>
</dbReference>
<gene>
    <name evidence="4" type="ORF">Pla133_05450</name>
</gene>
<evidence type="ECO:0000259" key="3">
    <source>
        <dbReference type="PROSITE" id="PS51371"/>
    </source>
</evidence>
<dbReference type="EMBL" id="CP036287">
    <property type="protein sequence ID" value="QDU65480.1"/>
    <property type="molecule type" value="Genomic_DNA"/>
</dbReference>
<evidence type="ECO:0000256" key="1">
    <source>
        <dbReference type="ARBA" id="ARBA00023122"/>
    </source>
</evidence>
<keyword evidence="5" id="KW-1185">Reference proteome</keyword>
<reference evidence="4 5" key="1">
    <citation type="submission" date="2019-02" db="EMBL/GenBank/DDBJ databases">
        <title>Deep-cultivation of Planctomycetes and their phenomic and genomic characterization uncovers novel biology.</title>
        <authorList>
            <person name="Wiegand S."/>
            <person name="Jogler M."/>
            <person name="Boedeker C."/>
            <person name="Pinto D."/>
            <person name="Vollmers J."/>
            <person name="Rivas-Marin E."/>
            <person name="Kohn T."/>
            <person name="Peeters S.H."/>
            <person name="Heuer A."/>
            <person name="Rast P."/>
            <person name="Oberbeckmann S."/>
            <person name="Bunk B."/>
            <person name="Jeske O."/>
            <person name="Meyerdierks A."/>
            <person name="Storesund J.E."/>
            <person name="Kallscheuer N."/>
            <person name="Luecker S."/>
            <person name="Lage O.M."/>
            <person name="Pohl T."/>
            <person name="Merkel B.J."/>
            <person name="Hornburger P."/>
            <person name="Mueller R.-W."/>
            <person name="Bruemmer F."/>
            <person name="Labrenz M."/>
            <person name="Spormann A.M."/>
            <person name="Op den Camp H."/>
            <person name="Overmann J."/>
            <person name="Amann R."/>
            <person name="Jetten M.S.M."/>
            <person name="Mascher T."/>
            <person name="Medema M.H."/>
            <person name="Devos D.P."/>
            <person name="Kaster A.-K."/>
            <person name="Ovreas L."/>
            <person name="Rohde M."/>
            <person name="Galperin M.Y."/>
            <person name="Jogler C."/>
        </authorList>
    </citation>
    <scope>NUCLEOTIDE SEQUENCE [LARGE SCALE GENOMIC DNA]</scope>
    <source>
        <strain evidence="4 5">Pla133</strain>
    </source>
</reference>
<sequence>MQAERIHVRDVMQSRVIKLDASASVTDAIESLRDAGVRGAPVVDAAGALVGVVSITDLLEASASAASEVGGRRREYYLADPLEENFDEDADDFGAKGDFSPEVLADGRVAEWMNPDVLSISPDATLREACRQMAEHRVHRLVVVDGGSLVGILSTFDVVRCVAERG</sequence>
<evidence type="ECO:0000256" key="2">
    <source>
        <dbReference type="PROSITE-ProRule" id="PRU00703"/>
    </source>
</evidence>